<dbReference type="Proteomes" id="UP000236151">
    <property type="component" value="Unassembled WGS sequence"/>
</dbReference>
<accession>A0A2K2FHV0</accession>
<comment type="caution">
    <text evidence="10">The sequence shown here is derived from an EMBL/GenBank/DDBJ whole genome shotgun (WGS) entry which is preliminary data.</text>
</comment>
<dbReference type="Pfam" id="PF16875">
    <property type="entry name" value="Glyco_hydro_36N"/>
    <property type="match status" value="1"/>
</dbReference>
<gene>
    <name evidence="10" type="ORF">CDQ84_11170</name>
</gene>
<feature type="binding site" evidence="7">
    <location>
        <begin position="352"/>
        <end position="353"/>
    </location>
    <ligand>
        <name>substrate</name>
    </ligand>
</feature>
<dbReference type="InterPro" id="IPR031704">
    <property type="entry name" value="Glyco_hydro_36_N"/>
</dbReference>
<dbReference type="FunFam" id="3.20.20.70:FF:000118">
    <property type="entry name" value="Alpha-galactosidase"/>
    <property type="match status" value="1"/>
</dbReference>
<feature type="binding site" evidence="7">
    <location>
        <begin position="462"/>
        <end position="466"/>
    </location>
    <ligand>
        <name>substrate</name>
    </ligand>
</feature>
<dbReference type="Gene3D" id="2.60.40.1180">
    <property type="entry name" value="Golgi alpha-mannosidase II"/>
    <property type="match status" value="1"/>
</dbReference>
<dbReference type="AlphaFoldDB" id="A0A2K2FHV0"/>
<dbReference type="EC" id="3.2.1.22" evidence="2 5"/>
<evidence type="ECO:0000313" key="10">
    <source>
        <dbReference type="EMBL" id="PNT98363.1"/>
    </source>
</evidence>
<feature type="active site" description="Nucleophile" evidence="6">
    <location>
        <position position="464"/>
    </location>
</feature>
<dbReference type="InterPro" id="IPR031705">
    <property type="entry name" value="Glyco_hydro_36_C"/>
</dbReference>
<feature type="binding site" evidence="7">
    <location>
        <position position="185"/>
    </location>
    <ligand>
        <name>substrate</name>
    </ligand>
</feature>
<reference evidence="10 11" key="1">
    <citation type="submission" date="2017-06" db="EMBL/GenBank/DDBJ databases">
        <title>Investigating the central metabolism of Clostridium thermosuccinogenes.</title>
        <authorList>
            <person name="Koendjbiharie J.G."/>
            <person name="van Kranenburg R."/>
        </authorList>
    </citation>
    <scope>NUCLEOTIDE SEQUENCE [LARGE SCALE GENOMIC DNA]</scope>
    <source>
        <strain evidence="10 11">DSM 5806</strain>
    </source>
</reference>
<dbReference type="InterPro" id="IPR013785">
    <property type="entry name" value="Aldolase_TIM"/>
</dbReference>
<evidence type="ECO:0000259" key="8">
    <source>
        <dbReference type="Pfam" id="PF16874"/>
    </source>
</evidence>
<name>A0A2K2FHV0_9CLOT</name>
<evidence type="ECO:0000256" key="4">
    <source>
        <dbReference type="ARBA" id="ARBA00023295"/>
    </source>
</evidence>
<dbReference type="InterPro" id="IPR038417">
    <property type="entry name" value="Alpga-gal_N_sf"/>
</dbReference>
<dbReference type="InterPro" id="IPR050985">
    <property type="entry name" value="Alpha-glycosidase_related"/>
</dbReference>
<dbReference type="PRINTS" id="PR00743">
    <property type="entry name" value="GLHYDRLASE36"/>
</dbReference>
<feature type="domain" description="Glycosyl hydrolase family 36 N-terminal" evidence="9">
    <location>
        <begin position="30"/>
        <end position="271"/>
    </location>
</feature>
<dbReference type="OrthoDB" id="9758822at2"/>
<dbReference type="GO" id="GO:0016052">
    <property type="term" value="P:carbohydrate catabolic process"/>
    <property type="evidence" value="ECO:0007669"/>
    <property type="project" value="InterPro"/>
</dbReference>
<evidence type="ECO:0000256" key="7">
    <source>
        <dbReference type="PIRSR" id="PIRSR005536-2"/>
    </source>
</evidence>
<protein>
    <recommendedName>
        <fullName evidence="2 5">Alpha-galactosidase</fullName>
        <ecNumber evidence="2 5">3.2.1.22</ecNumber>
    </recommendedName>
</protein>
<dbReference type="RefSeq" id="WP_103081827.1">
    <property type="nucleotide sequence ID" value="NZ_CP021850.1"/>
</dbReference>
<sequence length="716" mass="82053">MSISYCKEKKLWILETKNTSYVIGVDEENNLQNVYWGSKLPYIGDYSPADISKGHSSFDFREGFANLEFPAWGGLLYSEPCLKATFSDNVRNLSLKYDDYEIVRNSENVSDESMSELRIDLKDSLSYRLRVRLYFRIYEEFDIIEKYAEVINEGEQPVTLESIQSGAWYLPEGMDYRLTHLIGRWSGETQLRQTFLTEGKKVMESRRGTTSPHANPWFAIDNGKADEDYGSVWFGALAWSGNWKMVFELSSFGQLKITGGINDFDFSWHLKPNCTFTTPVFTAGYTENGFGSASRLMHSYQLKHILPKEHASEFRKVIYNSWEATYFNVNAENQRSLAEKAASIGVEVFVIDDGWFGERNSDRAGLGDWFVNRNKFPDGLAPLIKTVNELGMDFGIWVEPEMVNPDSKLYREHPDWVYHFPGLPRTEARNQLVLNLARDDVKQYIYNFMDKLLGENNIKFIKWDMNRHFTEPGWPEAAAEEQKEIWVRHTLSIYEIVERLKAKYPSVVFESCSGGGGRVDLGILRRMDEFWPSDNTDAFDRLKIQEGFAYAYLPKAMVAWVTDSPNWLNGRKLPLTYRFHSAMMGTLGIGGNLNHWSEEELKTAKEMISLYKEIRPIVQEGNLYRLLSPRTNEVAAVEYTAKDGSEALVFAFLHSSQFGVGSKTLYLKGLESKALYKVEGSDGLTSGAALMKKGLEVNLKGDFDSKLIRIKKVDYI</sequence>
<dbReference type="Gene3D" id="2.70.98.60">
    <property type="entry name" value="alpha-galactosidase from lactobacil brevis"/>
    <property type="match status" value="1"/>
</dbReference>
<dbReference type="GO" id="GO:0004557">
    <property type="term" value="F:alpha-galactosidase activity"/>
    <property type="evidence" value="ECO:0007669"/>
    <property type="project" value="UniProtKB-UniRule"/>
</dbReference>
<dbReference type="InterPro" id="IPR013780">
    <property type="entry name" value="Glyco_hydro_b"/>
</dbReference>
<evidence type="ECO:0000256" key="1">
    <source>
        <dbReference type="ARBA" id="ARBA00001255"/>
    </source>
</evidence>
<dbReference type="InterPro" id="IPR017853">
    <property type="entry name" value="GH"/>
</dbReference>
<dbReference type="PANTHER" id="PTHR43053">
    <property type="entry name" value="GLYCOSIDASE FAMILY 31"/>
    <property type="match status" value="1"/>
</dbReference>
<evidence type="ECO:0000256" key="2">
    <source>
        <dbReference type="ARBA" id="ARBA00012755"/>
    </source>
</evidence>
<evidence type="ECO:0000256" key="6">
    <source>
        <dbReference type="PIRSR" id="PIRSR005536-1"/>
    </source>
</evidence>
<organism evidence="10 11">
    <name type="scientific">Clostridium thermosuccinogenes</name>
    <dbReference type="NCBI Taxonomy" id="84032"/>
    <lineage>
        <taxon>Bacteria</taxon>
        <taxon>Bacillati</taxon>
        <taxon>Bacillota</taxon>
        <taxon>Clostridia</taxon>
        <taxon>Eubacteriales</taxon>
        <taxon>Clostridiaceae</taxon>
        <taxon>Clostridium</taxon>
    </lineage>
</organism>
<evidence type="ECO:0000256" key="5">
    <source>
        <dbReference type="PIRNR" id="PIRNR005536"/>
    </source>
</evidence>
<proteinExistence type="inferred from homology"/>
<feature type="active site" description="Proton donor" evidence="6">
    <location>
        <position position="534"/>
    </location>
</feature>
<comment type="similarity">
    <text evidence="5">Belongs to the glycosyl hydrolase.</text>
</comment>
<comment type="catalytic activity">
    <reaction evidence="1 5">
        <text>Hydrolysis of terminal, non-reducing alpha-D-galactose residues in alpha-D-galactosides, including galactose oligosaccharides, galactomannans and galactolipids.</text>
        <dbReference type="EC" id="3.2.1.22"/>
    </reaction>
</comment>
<dbReference type="EMBL" id="NIOJ01000028">
    <property type="protein sequence ID" value="PNT98363.1"/>
    <property type="molecule type" value="Genomic_DNA"/>
</dbReference>
<dbReference type="InterPro" id="IPR000111">
    <property type="entry name" value="Glyco_hydro_27/36_CS"/>
</dbReference>
<dbReference type="CDD" id="cd14791">
    <property type="entry name" value="GH36"/>
    <property type="match status" value="1"/>
</dbReference>
<keyword evidence="11" id="KW-1185">Reference proteome</keyword>
<feature type="binding site" evidence="7">
    <location>
        <position position="429"/>
    </location>
    <ligand>
        <name>substrate</name>
    </ligand>
</feature>
<dbReference type="SUPFAM" id="SSF51445">
    <property type="entry name" value="(Trans)glycosidases"/>
    <property type="match status" value="1"/>
</dbReference>
<evidence type="ECO:0000313" key="11">
    <source>
        <dbReference type="Proteomes" id="UP000236151"/>
    </source>
</evidence>
<dbReference type="Gene3D" id="3.20.20.70">
    <property type="entry name" value="Aldolase class I"/>
    <property type="match status" value="1"/>
</dbReference>
<dbReference type="InterPro" id="IPR002252">
    <property type="entry name" value="Glyco_hydro_36"/>
</dbReference>
<keyword evidence="3 5" id="KW-0378">Hydrolase</keyword>
<dbReference type="Pfam" id="PF16874">
    <property type="entry name" value="Glyco_hydro_36C"/>
    <property type="match status" value="1"/>
</dbReference>
<dbReference type="Pfam" id="PF02065">
    <property type="entry name" value="Melibiase"/>
    <property type="match status" value="1"/>
</dbReference>
<evidence type="ECO:0000259" key="9">
    <source>
        <dbReference type="Pfam" id="PF16875"/>
    </source>
</evidence>
<dbReference type="KEGG" id="cthd:CDO33_20275"/>
<feature type="domain" description="Glycosyl hydrolase family 36 C-terminal" evidence="8">
    <location>
        <begin position="635"/>
        <end position="709"/>
    </location>
</feature>
<keyword evidence="4 5" id="KW-0326">Glycosidase</keyword>
<feature type="binding site" evidence="7">
    <location>
        <position position="512"/>
    </location>
    <ligand>
        <name>substrate</name>
    </ligand>
</feature>
<feature type="binding site" evidence="7">
    <location>
        <position position="534"/>
    </location>
    <ligand>
        <name>substrate</name>
    </ligand>
</feature>
<dbReference type="PROSITE" id="PS00512">
    <property type="entry name" value="ALPHA_GALACTOSIDASE"/>
    <property type="match status" value="1"/>
</dbReference>
<evidence type="ECO:0000256" key="3">
    <source>
        <dbReference type="ARBA" id="ARBA00022801"/>
    </source>
</evidence>
<dbReference type="PIRSF" id="PIRSF005536">
    <property type="entry name" value="Agal"/>
    <property type="match status" value="1"/>
</dbReference>
<dbReference type="PANTHER" id="PTHR43053:SF3">
    <property type="entry name" value="ALPHA-GALACTOSIDASE C-RELATED"/>
    <property type="match status" value="1"/>
</dbReference>